<accession>A0A7W9A260</accession>
<evidence type="ECO:0000313" key="1">
    <source>
        <dbReference type="EMBL" id="MBB5660014.1"/>
    </source>
</evidence>
<dbReference type="RefSeq" id="WP_123286079.1">
    <property type="nucleotide sequence ID" value="NZ_JACIJB010000001.1"/>
</dbReference>
<dbReference type="Proteomes" id="UP000548978">
    <property type="component" value="Unassembled WGS sequence"/>
</dbReference>
<keyword evidence="2" id="KW-1185">Reference proteome</keyword>
<dbReference type="Pfam" id="PF07704">
    <property type="entry name" value="PSK_trans_fac"/>
    <property type="match status" value="1"/>
</dbReference>
<comment type="caution">
    <text evidence="1">The sequence shown here is derived from an EMBL/GenBank/DDBJ whole genome shotgun (WGS) entry which is preliminary data.</text>
</comment>
<organism evidence="1 2">
    <name type="scientific">Brevundimonas halotolerans</name>
    <dbReference type="NCBI Taxonomy" id="69670"/>
    <lineage>
        <taxon>Bacteria</taxon>
        <taxon>Pseudomonadati</taxon>
        <taxon>Pseudomonadota</taxon>
        <taxon>Alphaproteobacteria</taxon>
        <taxon>Caulobacterales</taxon>
        <taxon>Caulobacteraceae</taxon>
        <taxon>Brevundimonas</taxon>
    </lineage>
</organism>
<evidence type="ECO:0000313" key="2">
    <source>
        <dbReference type="Proteomes" id="UP000548978"/>
    </source>
</evidence>
<dbReference type="OrthoDB" id="9814421at2"/>
<proteinExistence type="predicted"/>
<dbReference type="EMBL" id="JACIJB010000001">
    <property type="protein sequence ID" value="MBB5660014.1"/>
    <property type="molecule type" value="Genomic_DNA"/>
</dbReference>
<protein>
    <submittedName>
        <fullName evidence="1">Antitoxin VapB</fullName>
    </submittedName>
</protein>
<reference evidence="1 2" key="1">
    <citation type="submission" date="2020-08" db="EMBL/GenBank/DDBJ databases">
        <title>Genomic Encyclopedia of Type Strains, Phase IV (KMG-IV): sequencing the most valuable type-strain genomes for metagenomic binning, comparative biology and taxonomic classification.</title>
        <authorList>
            <person name="Goeker M."/>
        </authorList>
    </citation>
    <scope>NUCLEOTIDE SEQUENCE [LARGE SCALE GENOMIC DNA]</scope>
    <source>
        <strain evidence="1 2">DSM 24448</strain>
    </source>
</reference>
<name>A0A7W9A260_9CAUL</name>
<gene>
    <name evidence="1" type="ORF">FHS65_000732</name>
</gene>
<dbReference type="AlphaFoldDB" id="A0A7W9A260"/>
<sequence>MALNIKNPDVDRLARRAAELRETGVTEAVRAALERDVSELEKAREAREAELRSEVARIQQRFAALPMKDTRSTKEIRDALWHDVLDSH</sequence>
<dbReference type="InterPro" id="IPR011660">
    <property type="entry name" value="VapB-like"/>
</dbReference>